<keyword evidence="3" id="KW-1185">Reference proteome</keyword>
<evidence type="ECO:0000259" key="1">
    <source>
        <dbReference type="PROSITE" id="PS51918"/>
    </source>
</evidence>
<dbReference type="InterPro" id="IPR023885">
    <property type="entry name" value="4Fe4S-binding_SPASM_dom"/>
</dbReference>
<accession>A0ABS6EGA5</accession>
<evidence type="ECO:0000313" key="3">
    <source>
        <dbReference type="Proteomes" id="UP000726170"/>
    </source>
</evidence>
<dbReference type="SFLD" id="SFLDG01067">
    <property type="entry name" value="SPASM/twitch_domain_containing"/>
    <property type="match status" value="1"/>
</dbReference>
<dbReference type="Pfam" id="PF13186">
    <property type="entry name" value="SPASM"/>
    <property type="match status" value="1"/>
</dbReference>
<protein>
    <submittedName>
        <fullName evidence="2">Radical SAM protein</fullName>
    </submittedName>
</protein>
<dbReference type="CDD" id="cd01335">
    <property type="entry name" value="Radical_SAM"/>
    <property type="match status" value="1"/>
</dbReference>
<dbReference type="Proteomes" id="UP000726170">
    <property type="component" value="Unassembled WGS sequence"/>
</dbReference>
<dbReference type="PROSITE" id="PS51918">
    <property type="entry name" value="RADICAL_SAM"/>
    <property type="match status" value="1"/>
</dbReference>
<dbReference type="Pfam" id="PF04055">
    <property type="entry name" value="Radical_SAM"/>
    <property type="match status" value="1"/>
</dbReference>
<feature type="domain" description="Radical SAM core" evidence="1">
    <location>
        <begin position="96"/>
        <end position="309"/>
    </location>
</feature>
<name>A0ABS6EGA5_9CLOT</name>
<dbReference type="PANTHER" id="PTHR11228:SF7">
    <property type="entry name" value="PQQA PEPTIDE CYCLASE"/>
    <property type="match status" value="1"/>
</dbReference>
<reference evidence="2 3" key="1">
    <citation type="submission" date="2021-06" db="EMBL/GenBank/DDBJ databases">
        <authorList>
            <person name="Sun Q."/>
            <person name="Li D."/>
        </authorList>
    </citation>
    <scope>NUCLEOTIDE SEQUENCE [LARGE SCALE GENOMIC DNA]</scope>
    <source>
        <strain evidence="2 3">MSJ-11</strain>
    </source>
</reference>
<sequence>MNINNLKIMTKMAMDKNVLKSLLEIYNILKEDKQFTLLKYIKMMKGILKGEKLVKYQGKYLLSTFFPPFPSKSFIQNILAVDEPINIFTKQIYAKRTAPISMYLCITNKCPNNCVYCSAKNRTAERELTKEEWIRVIGELQDMRVPIIGITGGEPLVREDIFDIIKAIDDRSTAILFTSGFNLSYEKAKKLKDSGLFGIGISLDSYDKEKHNKNRNNENAFDYALEAIRNANKAGLYTMAQTVILKENLHEEKLFRLFKLAKDNGAHEVKILEPILSGNLLTEKQLNNIFYTKSDREKLIEIQHKANKRSDLPKITTFAYTESEAKFGCGAGNQHSYISASGELYPCDFVPMSFGNVKEESIKKLWIEMKNYIGNPKIGCFAQKVNKEVFKQSEGMLPLNKEKAISICNKNKSDKYPKYYRDLHK</sequence>
<dbReference type="InterPro" id="IPR007197">
    <property type="entry name" value="rSAM"/>
</dbReference>
<dbReference type="SFLD" id="SFLDG01386">
    <property type="entry name" value="main_SPASM_domain-containing"/>
    <property type="match status" value="1"/>
</dbReference>
<dbReference type="EMBL" id="JAHLQF010000002">
    <property type="protein sequence ID" value="MBU5484248.1"/>
    <property type="molecule type" value="Genomic_DNA"/>
</dbReference>
<evidence type="ECO:0000313" key="2">
    <source>
        <dbReference type="EMBL" id="MBU5484248.1"/>
    </source>
</evidence>
<organism evidence="2 3">
    <name type="scientific">Clostridium mobile</name>
    <dbReference type="NCBI Taxonomy" id="2841512"/>
    <lineage>
        <taxon>Bacteria</taxon>
        <taxon>Bacillati</taxon>
        <taxon>Bacillota</taxon>
        <taxon>Clostridia</taxon>
        <taxon>Eubacteriales</taxon>
        <taxon>Clostridiaceae</taxon>
        <taxon>Clostridium</taxon>
    </lineage>
</organism>
<dbReference type="SMART" id="SM00729">
    <property type="entry name" value="Elp3"/>
    <property type="match status" value="1"/>
</dbReference>
<proteinExistence type="predicted"/>
<dbReference type="SFLD" id="SFLDS00029">
    <property type="entry name" value="Radical_SAM"/>
    <property type="match status" value="1"/>
</dbReference>
<comment type="caution">
    <text evidence="2">The sequence shown here is derived from an EMBL/GenBank/DDBJ whole genome shotgun (WGS) entry which is preliminary data.</text>
</comment>
<dbReference type="RefSeq" id="WP_216438735.1">
    <property type="nucleotide sequence ID" value="NZ_JAHLQF010000002.1"/>
</dbReference>
<dbReference type="InterPro" id="IPR050377">
    <property type="entry name" value="Radical_SAM_PqqE_MftC-like"/>
</dbReference>
<dbReference type="InterPro" id="IPR006638">
    <property type="entry name" value="Elp3/MiaA/NifB-like_rSAM"/>
</dbReference>
<dbReference type="PANTHER" id="PTHR11228">
    <property type="entry name" value="RADICAL SAM DOMAIN PROTEIN"/>
    <property type="match status" value="1"/>
</dbReference>
<gene>
    <name evidence="2" type="ORF">KQI86_07890</name>
</gene>